<proteinExistence type="inferred from homology"/>
<dbReference type="AlphaFoldDB" id="A0AAI8Z687"/>
<evidence type="ECO:0000259" key="5">
    <source>
        <dbReference type="Pfam" id="PF07992"/>
    </source>
</evidence>
<sequence>MDAHAPASQLPRVPTLPFHALVLTTGCSADSDILSLHGPHLGTADALNNFHSKAAQAKSIVVCGGGCSGVEVAGQFATYLDYSRHFPFRRQVPNPKRITLISGGERCLPALAPKYGAQAERLLKGLGVAVKHGVRVTEAKEWSDQTGATRLDLTDDTQIVADLYVACTGVKPNSHYAPSHMKDEKGYILTNAASMRCDTAGVRIYSIGDIASYSQNSVPDVYAAVPVVMHNMLNDLLRYEFEPVAASYGGSNN</sequence>
<dbReference type="InterPro" id="IPR023753">
    <property type="entry name" value="FAD/NAD-binding_dom"/>
</dbReference>
<evidence type="ECO:0000256" key="1">
    <source>
        <dbReference type="ARBA" id="ARBA00006442"/>
    </source>
</evidence>
<dbReference type="PANTHER" id="PTHR43735:SF3">
    <property type="entry name" value="FERROPTOSIS SUPPRESSOR PROTEIN 1"/>
    <property type="match status" value="1"/>
</dbReference>
<dbReference type="GO" id="GO:0004174">
    <property type="term" value="F:electron-transferring-flavoprotein dehydrogenase activity"/>
    <property type="evidence" value="ECO:0007669"/>
    <property type="project" value="TreeGrafter"/>
</dbReference>
<evidence type="ECO:0000313" key="6">
    <source>
        <dbReference type="EMBL" id="CAK4033131.1"/>
    </source>
</evidence>
<dbReference type="Proteomes" id="UP001296104">
    <property type="component" value="Unassembled WGS sequence"/>
</dbReference>
<accession>A0AAI8Z687</accession>
<comment type="caution">
    <text evidence="6">The sequence shown here is derived from an EMBL/GenBank/DDBJ whole genome shotgun (WGS) entry which is preliminary data.</text>
</comment>
<keyword evidence="3" id="KW-0274">FAD</keyword>
<evidence type="ECO:0000256" key="2">
    <source>
        <dbReference type="ARBA" id="ARBA00022630"/>
    </source>
</evidence>
<gene>
    <name evidence="6" type="ORF">LECACI_7A008289</name>
</gene>
<name>A0AAI8Z687_9PEZI</name>
<dbReference type="PANTHER" id="PTHR43735">
    <property type="entry name" value="APOPTOSIS-INDUCING FACTOR 1"/>
    <property type="match status" value="1"/>
</dbReference>
<comment type="similarity">
    <text evidence="1">Belongs to the FAD-dependent oxidoreductase family.</text>
</comment>
<organism evidence="6 7">
    <name type="scientific">Lecanosticta acicola</name>
    <dbReference type="NCBI Taxonomy" id="111012"/>
    <lineage>
        <taxon>Eukaryota</taxon>
        <taxon>Fungi</taxon>
        <taxon>Dikarya</taxon>
        <taxon>Ascomycota</taxon>
        <taxon>Pezizomycotina</taxon>
        <taxon>Dothideomycetes</taxon>
        <taxon>Dothideomycetidae</taxon>
        <taxon>Mycosphaerellales</taxon>
        <taxon>Mycosphaerellaceae</taxon>
        <taxon>Lecanosticta</taxon>
    </lineage>
</organism>
<dbReference type="SUPFAM" id="SSF51905">
    <property type="entry name" value="FAD/NAD(P)-binding domain"/>
    <property type="match status" value="1"/>
</dbReference>
<dbReference type="Gene3D" id="3.50.50.100">
    <property type="match status" value="1"/>
</dbReference>
<dbReference type="Pfam" id="PF07992">
    <property type="entry name" value="Pyr_redox_2"/>
    <property type="match status" value="1"/>
</dbReference>
<dbReference type="EMBL" id="CAVMBE010000078">
    <property type="protein sequence ID" value="CAK4033131.1"/>
    <property type="molecule type" value="Genomic_DNA"/>
</dbReference>
<feature type="domain" description="FAD/NAD(P)-binding" evidence="5">
    <location>
        <begin position="15"/>
        <end position="224"/>
    </location>
</feature>
<evidence type="ECO:0000256" key="4">
    <source>
        <dbReference type="ARBA" id="ARBA00023002"/>
    </source>
</evidence>
<keyword evidence="7" id="KW-1185">Reference proteome</keyword>
<protein>
    <recommendedName>
        <fullName evidence="5">FAD/NAD(P)-binding domain-containing protein</fullName>
    </recommendedName>
</protein>
<evidence type="ECO:0000256" key="3">
    <source>
        <dbReference type="ARBA" id="ARBA00022827"/>
    </source>
</evidence>
<dbReference type="GO" id="GO:0050660">
    <property type="term" value="F:flavin adenine dinucleotide binding"/>
    <property type="evidence" value="ECO:0007669"/>
    <property type="project" value="TreeGrafter"/>
</dbReference>
<dbReference type="InterPro" id="IPR036188">
    <property type="entry name" value="FAD/NAD-bd_sf"/>
</dbReference>
<evidence type="ECO:0000313" key="7">
    <source>
        <dbReference type="Proteomes" id="UP001296104"/>
    </source>
</evidence>
<dbReference type="PRINTS" id="PR00368">
    <property type="entry name" value="FADPNR"/>
</dbReference>
<reference evidence="6" key="1">
    <citation type="submission" date="2023-11" db="EMBL/GenBank/DDBJ databases">
        <authorList>
            <person name="Alioto T."/>
            <person name="Alioto T."/>
            <person name="Gomez Garrido J."/>
        </authorList>
    </citation>
    <scope>NUCLEOTIDE SEQUENCE</scope>
</reference>
<keyword evidence="4" id="KW-0560">Oxidoreductase</keyword>
<dbReference type="PRINTS" id="PR00411">
    <property type="entry name" value="PNDRDTASEI"/>
</dbReference>
<keyword evidence="2" id="KW-0285">Flavoprotein</keyword>
<dbReference type="GO" id="GO:0005737">
    <property type="term" value="C:cytoplasm"/>
    <property type="evidence" value="ECO:0007669"/>
    <property type="project" value="TreeGrafter"/>
</dbReference>